<organism evidence="2 3">
    <name type="scientific">Ruminiclostridium herbifermentans</name>
    <dbReference type="NCBI Taxonomy" id="2488810"/>
    <lineage>
        <taxon>Bacteria</taxon>
        <taxon>Bacillati</taxon>
        <taxon>Bacillota</taxon>
        <taxon>Clostridia</taxon>
        <taxon>Eubacteriales</taxon>
        <taxon>Oscillospiraceae</taxon>
        <taxon>Ruminiclostridium</taxon>
    </lineage>
</organism>
<dbReference type="Pfam" id="PF05016">
    <property type="entry name" value="ParE_toxin"/>
    <property type="match status" value="1"/>
</dbReference>
<proteinExistence type="predicted"/>
<gene>
    <name evidence="2" type="ORF">EHE19_002225</name>
</gene>
<evidence type="ECO:0000256" key="1">
    <source>
        <dbReference type="ARBA" id="ARBA00022649"/>
    </source>
</evidence>
<name>A0A4U7JJA2_9FIRM</name>
<dbReference type="Proteomes" id="UP000306409">
    <property type="component" value="Chromosome"/>
</dbReference>
<dbReference type="EMBL" id="CP061336">
    <property type="protein sequence ID" value="QNU67379.1"/>
    <property type="molecule type" value="Genomic_DNA"/>
</dbReference>
<dbReference type="InterPro" id="IPR035093">
    <property type="entry name" value="RelE/ParE_toxin_dom_sf"/>
</dbReference>
<keyword evidence="1" id="KW-1277">Toxin-antitoxin system</keyword>
<keyword evidence="3" id="KW-1185">Reference proteome</keyword>
<evidence type="ECO:0000313" key="2">
    <source>
        <dbReference type="EMBL" id="QNU67379.1"/>
    </source>
</evidence>
<dbReference type="AlphaFoldDB" id="A0A4U7JJA2"/>
<dbReference type="KEGG" id="rher:EHE19_002225"/>
<sequence>MMYEIFQDDTFFRRSVVKNYLVFYTVDEAEGIIRIYRILHSSRDLDLKQYLNKA</sequence>
<protein>
    <submittedName>
        <fullName evidence="2">Type II toxin-antitoxin system RelE/ParE family toxin</fullName>
    </submittedName>
</protein>
<dbReference type="InterPro" id="IPR007712">
    <property type="entry name" value="RelE/ParE_toxin"/>
</dbReference>
<accession>A0A4U7JJA2</accession>
<reference evidence="2 3" key="1">
    <citation type="submission" date="2020-09" db="EMBL/GenBank/DDBJ databases">
        <title>Characterization and genome sequencing of Ruminiclostridium sp. nov. MA18.</title>
        <authorList>
            <person name="Rettenmaier R."/>
            <person name="Kowollik M.-L."/>
            <person name="Liebl W."/>
            <person name="Zverlov V."/>
        </authorList>
    </citation>
    <scope>NUCLEOTIDE SEQUENCE [LARGE SCALE GENOMIC DNA]</scope>
    <source>
        <strain evidence="2 3">MA18</strain>
    </source>
</reference>
<dbReference type="Gene3D" id="3.30.2310.20">
    <property type="entry name" value="RelE-like"/>
    <property type="match status" value="1"/>
</dbReference>
<evidence type="ECO:0000313" key="3">
    <source>
        <dbReference type="Proteomes" id="UP000306409"/>
    </source>
</evidence>